<feature type="domain" description="Thiaminase-2/PQQC" evidence="3">
    <location>
        <begin position="16"/>
        <end position="222"/>
    </location>
</feature>
<organism evidence="4 5">
    <name type="scientific">Candidatus Brachybacterium merdavium</name>
    <dbReference type="NCBI Taxonomy" id="2838513"/>
    <lineage>
        <taxon>Bacteria</taxon>
        <taxon>Bacillati</taxon>
        <taxon>Actinomycetota</taxon>
        <taxon>Actinomycetes</taxon>
        <taxon>Micrococcales</taxon>
        <taxon>Dermabacteraceae</taxon>
        <taxon>Brachybacterium</taxon>
    </lineage>
</organism>
<dbReference type="SUPFAM" id="SSF48613">
    <property type="entry name" value="Heme oxygenase-like"/>
    <property type="match status" value="1"/>
</dbReference>
<dbReference type="Gene3D" id="1.20.910.10">
    <property type="entry name" value="Heme oxygenase-like"/>
    <property type="match status" value="1"/>
</dbReference>
<gene>
    <name evidence="4" type="primary">tenA</name>
    <name evidence="4" type="ORF">H9786_08235</name>
</gene>
<dbReference type="CDD" id="cd19367">
    <property type="entry name" value="TenA_C_ScTHI20-like"/>
    <property type="match status" value="1"/>
</dbReference>
<keyword evidence="2" id="KW-0378">Hydrolase</keyword>
<protein>
    <recommendedName>
        <fullName evidence="2">Aminopyrimidine aminohydrolase</fullName>
        <ecNumber evidence="2">3.5.99.2</ecNumber>
    </recommendedName>
</protein>
<evidence type="ECO:0000259" key="3">
    <source>
        <dbReference type="Pfam" id="PF03070"/>
    </source>
</evidence>
<dbReference type="InterPro" id="IPR027574">
    <property type="entry name" value="Thiaminase_II"/>
</dbReference>
<reference evidence="4" key="2">
    <citation type="submission" date="2021-04" db="EMBL/GenBank/DDBJ databases">
        <authorList>
            <person name="Gilroy R."/>
        </authorList>
    </citation>
    <scope>NUCLEOTIDE SEQUENCE</scope>
    <source>
        <strain evidence="4">ChiHjej13B12-24818</strain>
    </source>
</reference>
<dbReference type="GO" id="GO:0009228">
    <property type="term" value="P:thiamine biosynthetic process"/>
    <property type="evidence" value="ECO:0007669"/>
    <property type="project" value="UniProtKB-KW"/>
</dbReference>
<sequence>MNAAPTTTLFERLTAAARTEWEGYTHHSFVEQLGEGTLPLAAFQDYLVQDYLFLIQFARANALAAYKSRSLADIQGSADALGAILTETELHVRLTEGWGIDRATLEAAPEKQATVAYTRYVLDAGLSGDLLDLNVALAPCTIGYAEIGARLAPQLEGRPDHPYRDWIAEYAGDGFQQAARRATERLDLLGARSLTEQRFDELATVFRTASRLEEAFWQQALDDLPS</sequence>
<dbReference type="InterPro" id="IPR016084">
    <property type="entry name" value="Haem_Oase-like_multi-hlx"/>
</dbReference>
<dbReference type="EMBL" id="DWZH01000060">
    <property type="protein sequence ID" value="HJB10505.1"/>
    <property type="molecule type" value="Genomic_DNA"/>
</dbReference>
<evidence type="ECO:0000313" key="5">
    <source>
        <dbReference type="Proteomes" id="UP000823823"/>
    </source>
</evidence>
<keyword evidence="2" id="KW-0784">Thiamine biosynthesis</keyword>
<comment type="function">
    <text evidence="2">Catalyzes an amino-pyrimidine hydrolysis reaction at the C5' of the pyrimidine moiety of thiamine compounds, a reaction that is part of a thiamine salvage pathway.</text>
</comment>
<comment type="caution">
    <text evidence="4">The sequence shown here is derived from an EMBL/GenBank/DDBJ whole genome shotgun (WGS) entry which is preliminary data.</text>
</comment>
<comment type="pathway">
    <text evidence="1 2">Cofactor biosynthesis; thiamine diphosphate biosynthesis.</text>
</comment>
<accession>A0A9D2RNT7</accession>
<comment type="catalytic activity">
    <reaction evidence="2">
        <text>thiamine + H2O = 5-(2-hydroxyethyl)-4-methylthiazole + 4-amino-5-hydroxymethyl-2-methylpyrimidine + H(+)</text>
        <dbReference type="Rhea" id="RHEA:17509"/>
        <dbReference type="ChEBI" id="CHEBI:15377"/>
        <dbReference type="ChEBI" id="CHEBI:15378"/>
        <dbReference type="ChEBI" id="CHEBI:16892"/>
        <dbReference type="ChEBI" id="CHEBI:17957"/>
        <dbReference type="ChEBI" id="CHEBI:18385"/>
        <dbReference type="EC" id="3.5.99.2"/>
    </reaction>
</comment>
<dbReference type="InterPro" id="IPR050967">
    <property type="entry name" value="Thiamine_Salvage_TenA"/>
</dbReference>
<dbReference type="PANTHER" id="PTHR43198">
    <property type="entry name" value="BIFUNCTIONAL TH2 PROTEIN"/>
    <property type="match status" value="1"/>
</dbReference>
<name>A0A9D2RNT7_9MICO</name>
<dbReference type="Pfam" id="PF03070">
    <property type="entry name" value="TENA_THI-4"/>
    <property type="match status" value="1"/>
</dbReference>
<evidence type="ECO:0000256" key="1">
    <source>
        <dbReference type="ARBA" id="ARBA00004948"/>
    </source>
</evidence>
<dbReference type="EC" id="3.5.99.2" evidence="2"/>
<dbReference type="GO" id="GO:0005829">
    <property type="term" value="C:cytosol"/>
    <property type="evidence" value="ECO:0007669"/>
    <property type="project" value="TreeGrafter"/>
</dbReference>
<reference evidence="4" key="1">
    <citation type="journal article" date="2021" name="PeerJ">
        <title>Extensive microbial diversity within the chicken gut microbiome revealed by metagenomics and culture.</title>
        <authorList>
            <person name="Gilroy R."/>
            <person name="Ravi A."/>
            <person name="Getino M."/>
            <person name="Pursley I."/>
            <person name="Horton D.L."/>
            <person name="Alikhan N.F."/>
            <person name="Baker D."/>
            <person name="Gharbi K."/>
            <person name="Hall N."/>
            <person name="Watson M."/>
            <person name="Adriaenssens E.M."/>
            <person name="Foster-Nyarko E."/>
            <person name="Jarju S."/>
            <person name="Secka A."/>
            <person name="Antonio M."/>
            <person name="Oren A."/>
            <person name="Chaudhuri R.R."/>
            <person name="La Ragione R."/>
            <person name="Hildebrand F."/>
            <person name="Pallen M.J."/>
        </authorList>
    </citation>
    <scope>NUCLEOTIDE SEQUENCE</scope>
    <source>
        <strain evidence="4">ChiHjej13B12-24818</strain>
    </source>
</reference>
<evidence type="ECO:0000256" key="2">
    <source>
        <dbReference type="RuleBase" id="RU363093"/>
    </source>
</evidence>
<dbReference type="GO" id="GO:0050334">
    <property type="term" value="F:thiaminase activity"/>
    <property type="evidence" value="ECO:0007669"/>
    <property type="project" value="UniProtKB-EC"/>
</dbReference>
<dbReference type="Proteomes" id="UP000823823">
    <property type="component" value="Unassembled WGS sequence"/>
</dbReference>
<dbReference type="NCBIfam" id="TIGR04306">
    <property type="entry name" value="salvage_TenA"/>
    <property type="match status" value="1"/>
</dbReference>
<comment type="similarity">
    <text evidence="2">Belongs to the TenA family.</text>
</comment>
<dbReference type="InterPro" id="IPR004305">
    <property type="entry name" value="Thiaminase-2/PQQC"/>
</dbReference>
<dbReference type="AlphaFoldDB" id="A0A9D2RNT7"/>
<proteinExistence type="inferred from homology"/>
<dbReference type="PANTHER" id="PTHR43198:SF2">
    <property type="entry name" value="SI:CH1073-67J19.1-RELATED"/>
    <property type="match status" value="1"/>
</dbReference>
<evidence type="ECO:0000313" key="4">
    <source>
        <dbReference type="EMBL" id="HJB10505.1"/>
    </source>
</evidence>
<comment type="catalytic activity">
    <reaction evidence="2">
        <text>4-amino-5-aminomethyl-2-methylpyrimidine + H2O = 4-amino-5-hydroxymethyl-2-methylpyrimidine + NH4(+)</text>
        <dbReference type="Rhea" id="RHEA:31799"/>
        <dbReference type="ChEBI" id="CHEBI:15377"/>
        <dbReference type="ChEBI" id="CHEBI:16892"/>
        <dbReference type="ChEBI" id="CHEBI:28938"/>
        <dbReference type="ChEBI" id="CHEBI:63416"/>
        <dbReference type="EC" id="3.5.99.2"/>
    </reaction>
</comment>